<comment type="similarity">
    <text evidence="1 2">Belongs to the heparin-binding growth factors family.</text>
</comment>
<keyword evidence="5" id="KW-1185">Reference proteome</keyword>
<feature type="compositionally biased region" description="Polar residues" evidence="3">
    <location>
        <begin position="359"/>
        <end position="370"/>
    </location>
</feature>
<feature type="compositionally biased region" description="Basic and acidic residues" evidence="3">
    <location>
        <begin position="301"/>
        <end position="324"/>
    </location>
</feature>
<dbReference type="Gene3D" id="2.80.10.50">
    <property type="match status" value="1"/>
</dbReference>
<dbReference type="AlphaFoldDB" id="A0A9P1N211"/>
<reference evidence="4" key="1">
    <citation type="submission" date="2022-11" db="EMBL/GenBank/DDBJ databases">
        <authorList>
            <person name="Kikuchi T."/>
        </authorList>
    </citation>
    <scope>NUCLEOTIDE SEQUENCE</scope>
    <source>
        <strain evidence="4">PS1010</strain>
    </source>
</reference>
<evidence type="ECO:0000256" key="2">
    <source>
        <dbReference type="RuleBase" id="RU049442"/>
    </source>
</evidence>
<gene>
    <name evidence="4" type="ORF">CAMP_LOCUS7563</name>
</gene>
<dbReference type="InterPro" id="IPR002209">
    <property type="entry name" value="Fibroblast_GF_fam"/>
</dbReference>
<dbReference type="OrthoDB" id="6158176at2759"/>
<feature type="region of interest" description="Disordered" evidence="3">
    <location>
        <begin position="289"/>
        <end position="370"/>
    </location>
</feature>
<organism evidence="4 5">
    <name type="scientific">Caenorhabditis angaria</name>
    <dbReference type="NCBI Taxonomy" id="860376"/>
    <lineage>
        <taxon>Eukaryota</taxon>
        <taxon>Metazoa</taxon>
        <taxon>Ecdysozoa</taxon>
        <taxon>Nematoda</taxon>
        <taxon>Chromadorea</taxon>
        <taxon>Rhabditida</taxon>
        <taxon>Rhabditina</taxon>
        <taxon>Rhabditomorpha</taxon>
        <taxon>Rhabditoidea</taxon>
        <taxon>Rhabditidae</taxon>
        <taxon>Peloderinae</taxon>
        <taxon>Caenorhabditis</taxon>
    </lineage>
</organism>
<evidence type="ECO:0000313" key="4">
    <source>
        <dbReference type="EMBL" id="CAI5444926.1"/>
    </source>
</evidence>
<dbReference type="PRINTS" id="PR00263">
    <property type="entry name" value="HBGFFGF"/>
</dbReference>
<dbReference type="SUPFAM" id="SSF50353">
    <property type="entry name" value="Cytokine"/>
    <property type="match status" value="1"/>
</dbReference>
<comment type="caution">
    <text evidence="4">The sequence shown here is derived from an EMBL/GenBank/DDBJ whole genome shotgun (WGS) entry which is preliminary data.</text>
</comment>
<evidence type="ECO:0000313" key="5">
    <source>
        <dbReference type="Proteomes" id="UP001152747"/>
    </source>
</evidence>
<dbReference type="GO" id="GO:0008083">
    <property type="term" value="F:growth factor activity"/>
    <property type="evidence" value="ECO:0007669"/>
    <property type="project" value="InterPro"/>
</dbReference>
<name>A0A9P1N211_9PELO</name>
<evidence type="ECO:0000256" key="3">
    <source>
        <dbReference type="SAM" id="MobiDB-lite"/>
    </source>
</evidence>
<dbReference type="PRINTS" id="PR00262">
    <property type="entry name" value="IL1HBGF"/>
</dbReference>
<dbReference type="PANTHER" id="PTHR11486">
    <property type="entry name" value="FIBROBLAST GROWTH FACTOR"/>
    <property type="match status" value="1"/>
</dbReference>
<dbReference type="InterPro" id="IPR008996">
    <property type="entry name" value="IL1/FGF"/>
</dbReference>
<accession>A0A9P1N211</accession>
<dbReference type="CDD" id="cd00058">
    <property type="entry name" value="beta-trefoil_FGF"/>
    <property type="match status" value="1"/>
</dbReference>
<sequence length="370" mass="42645">MVTSSIVSYGGASVATSSFLPIISSTSLSTTQPTPPYLSANSNNFNQLNMLFGSNFVYDRLNSCAPNQVAKIRKKLEEEQDAGVSLLENTRRGALFCRSGNWLEIDSDMRIHGTRDENSIYSVLEFISVAISLISIRGVETGNFMCMDPSGKLYATPSSNYSSECVFIEEMALNYYNLYSSCSYGSRQNPWYLELRKTGKPRRGPQTKKRRKASHFLVVHHDLNTYGDERKNREDENDLIIASLYHHPPSRPLRRLPAIQGKARISNIRAKLEQVPTSPPILVEIEEKEKRRRKNRRQNRLFRDEKRRRERKEELKRLQEMDRRRPYKSSYSNRPKPRPGIGQPYIGTSPTSRPIYPTKQPNNIVYQRFP</sequence>
<dbReference type="EMBL" id="CANHGI010000003">
    <property type="protein sequence ID" value="CAI5444926.1"/>
    <property type="molecule type" value="Genomic_DNA"/>
</dbReference>
<dbReference type="SMART" id="SM00442">
    <property type="entry name" value="FGF"/>
    <property type="match status" value="1"/>
</dbReference>
<dbReference type="Proteomes" id="UP001152747">
    <property type="component" value="Unassembled WGS sequence"/>
</dbReference>
<proteinExistence type="inferred from homology"/>
<evidence type="ECO:0000256" key="1">
    <source>
        <dbReference type="ARBA" id="ARBA00007936"/>
    </source>
</evidence>
<dbReference type="InterPro" id="IPR056378">
    <property type="entry name" value="Let-756-like_FGF"/>
</dbReference>
<feature type="compositionally biased region" description="Basic residues" evidence="3">
    <location>
        <begin position="290"/>
        <end position="300"/>
    </location>
</feature>
<dbReference type="Pfam" id="PF00167">
    <property type="entry name" value="FGF"/>
    <property type="match status" value="1"/>
</dbReference>
<protein>
    <recommendedName>
        <fullName evidence="2">Fibroblast growth factor</fullName>
        <shortName evidence="2">FGF</shortName>
    </recommendedName>
</protein>